<protein>
    <submittedName>
        <fullName evidence="1">Uncharacterized protein</fullName>
    </submittedName>
</protein>
<evidence type="ECO:0000313" key="1">
    <source>
        <dbReference type="EMBL" id="RZC84019.1"/>
    </source>
</evidence>
<dbReference type="EMBL" id="CM010725">
    <property type="protein sequence ID" value="RZC84019.1"/>
    <property type="molecule type" value="Genomic_DNA"/>
</dbReference>
<organism evidence="1 2">
    <name type="scientific">Papaver somniferum</name>
    <name type="common">Opium poppy</name>
    <dbReference type="NCBI Taxonomy" id="3469"/>
    <lineage>
        <taxon>Eukaryota</taxon>
        <taxon>Viridiplantae</taxon>
        <taxon>Streptophyta</taxon>
        <taxon>Embryophyta</taxon>
        <taxon>Tracheophyta</taxon>
        <taxon>Spermatophyta</taxon>
        <taxon>Magnoliopsida</taxon>
        <taxon>Ranunculales</taxon>
        <taxon>Papaveraceae</taxon>
        <taxon>Papaveroideae</taxon>
        <taxon>Papaver</taxon>
    </lineage>
</organism>
<dbReference type="AlphaFoldDB" id="A0A4Y7LIK2"/>
<proteinExistence type="predicted"/>
<dbReference type="Gramene" id="RZC84019">
    <property type="protein sequence ID" value="RZC84019"/>
    <property type="gene ID" value="C5167_046805"/>
</dbReference>
<reference evidence="1 2" key="1">
    <citation type="journal article" date="2018" name="Science">
        <title>The opium poppy genome and morphinan production.</title>
        <authorList>
            <person name="Guo L."/>
            <person name="Winzer T."/>
            <person name="Yang X."/>
            <person name="Li Y."/>
            <person name="Ning Z."/>
            <person name="He Z."/>
            <person name="Teodor R."/>
            <person name="Lu Y."/>
            <person name="Bowser T.A."/>
            <person name="Graham I.A."/>
            <person name="Ye K."/>
        </authorList>
    </citation>
    <scope>NUCLEOTIDE SEQUENCE [LARGE SCALE GENOMIC DNA]</scope>
    <source>
        <strain evidence="2">cv. HN1</strain>
        <tissue evidence="1">Leaves</tissue>
    </source>
</reference>
<dbReference type="Proteomes" id="UP000316621">
    <property type="component" value="Chromosome 11"/>
</dbReference>
<keyword evidence="2" id="KW-1185">Reference proteome</keyword>
<name>A0A4Y7LIK2_PAPSO</name>
<sequence length="41" mass="4655">MTQPNRQSCCYRWFNLVLSIHSQLTGEAVATGGCLQICIRR</sequence>
<evidence type="ECO:0000313" key="2">
    <source>
        <dbReference type="Proteomes" id="UP000316621"/>
    </source>
</evidence>
<gene>
    <name evidence="1" type="ORF">C5167_046805</name>
</gene>
<accession>A0A4Y7LIK2</accession>